<keyword evidence="3" id="KW-0418">Kinase</keyword>
<dbReference type="GO" id="GO:0043235">
    <property type="term" value="C:receptor complex"/>
    <property type="evidence" value="ECO:0007669"/>
    <property type="project" value="TreeGrafter"/>
</dbReference>
<feature type="region of interest" description="Disordered" evidence="6">
    <location>
        <begin position="744"/>
        <end position="793"/>
    </location>
</feature>
<dbReference type="GO" id="GO:0005524">
    <property type="term" value="F:ATP binding"/>
    <property type="evidence" value="ECO:0007669"/>
    <property type="project" value="UniProtKB-KW"/>
</dbReference>
<protein>
    <submittedName>
        <fullName evidence="10">Protein kinase domain-containing protein</fullName>
    </submittedName>
</protein>
<dbReference type="InterPro" id="IPR020635">
    <property type="entry name" value="Tyr_kinase_cat_dom"/>
</dbReference>
<dbReference type="GO" id="GO:0005886">
    <property type="term" value="C:plasma membrane"/>
    <property type="evidence" value="ECO:0007669"/>
    <property type="project" value="TreeGrafter"/>
</dbReference>
<dbReference type="GO" id="GO:0007169">
    <property type="term" value="P:cell surface receptor protein tyrosine kinase signaling pathway"/>
    <property type="evidence" value="ECO:0007669"/>
    <property type="project" value="TreeGrafter"/>
</dbReference>
<keyword evidence="7" id="KW-0812">Transmembrane</keyword>
<evidence type="ECO:0000256" key="2">
    <source>
        <dbReference type="ARBA" id="ARBA00022741"/>
    </source>
</evidence>
<dbReference type="PROSITE" id="PS50011">
    <property type="entry name" value="PROTEIN_KINASE_DOM"/>
    <property type="match status" value="1"/>
</dbReference>
<dbReference type="PRINTS" id="PR00109">
    <property type="entry name" value="TYRKINASE"/>
</dbReference>
<keyword evidence="7" id="KW-0472">Membrane</keyword>
<evidence type="ECO:0000313" key="10">
    <source>
        <dbReference type="WBParaSite" id="PSAMB.scaffold2549size22617.g18203.t1"/>
    </source>
</evidence>
<dbReference type="AlphaFoldDB" id="A0A914VVE6"/>
<dbReference type="WBParaSite" id="PSAMB.scaffold2549size22617.g18203.t1">
    <property type="protein sequence ID" value="PSAMB.scaffold2549size22617.g18203.t1"/>
    <property type="gene ID" value="PSAMB.scaffold2549size22617.g18203"/>
</dbReference>
<name>A0A914VVE6_9BILA</name>
<feature type="transmembrane region" description="Helical" evidence="7">
    <location>
        <begin position="651"/>
        <end position="672"/>
    </location>
</feature>
<proteinExistence type="predicted"/>
<dbReference type="PANTHER" id="PTHR24416">
    <property type="entry name" value="TYROSINE-PROTEIN KINASE RECEPTOR"/>
    <property type="match status" value="1"/>
</dbReference>
<dbReference type="SMART" id="SM00219">
    <property type="entry name" value="TyrKc"/>
    <property type="match status" value="1"/>
</dbReference>
<accession>A0A914VVE6</accession>
<dbReference type="CDD" id="cd00192">
    <property type="entry name" value="PTKc"/>
    <property type="match status" value="1"/>
</dbReference>
<evidence type="ECO:0000256" key="4">
    <source>
        <dbReference type="ARBA" id="ARBA00022840"/>
    </source>
</evidence>
<dbReference type="InterPro" id="IPR001245">
    <property type="entry name" value="Ser-Thr/Tyr_kinase_cat_dom"/>
</dbReference>
<evidence type="ECO:0000256" key="7">
    <source>
        <dbReference type="SAM" id="Phobius"/>
    </source>
</evidence>
<reference evidence="10" key="1">
    <citation type="submission" date="2022-11" db="UniProtKB">
        <authorList>
            <consortium name="WormBaseParasite"/>
        </authorList>
    </citation>
    <scope>IDENTIFICATION</scope>
</reference>
<dbReference type="Proteomes" id="UP000887566">
    <property type="component" value="Unplaced"/>
</dbReference>
<feature type="compositionally biased region" description="Polar residues" evidence="6">
    <location>
        <begin position="783"/>
        <end position="793"/>
    </location>
</feature>
<dbReference type="GO" id="GO:0004714">
    <property type="term" value="F:transmembrane receptor protein tyrosine kinase activity"/>
    <property type="evidence" value="ECO:0007669"/>
    <property type="project" value="TreeGrafter"/>
</dbReference>
<dbReference type="Pfam" id="PF07714">
    <property type="entry name" value="PK_Tyr_Ser-Thr"/>
    <property type="match status" value="1"/>
</dbReference>
<dbReference type="SUPFAM" id="SSF56112">
    <property type="entry name" value="Protein kinase-like (PK-like)"/>
    <property type="match status" value="1"/>
</dbReference>
<evidence type="ECO:0000256" key="3">
    <source>
        <dbReference type="ARBA" id="ARBA00022777"/>
    </source>
</evidence>
<dbReference type="InterPro" id="IPR011009">
    <property type="entry name" value="Kinase-like_dom_sf"/>
</dbReference>
<dbReference type="Gene3D" id="3.30.200.20">
    <property type="entry name" value="Phosphorylase Kinase, domain 1"/>
    <property type="match status" value="1"/>
</dbReference>
<feature type="transmembrane region" description="Helical" evidence="7">
    <location>
        <begin position="341"/>
        <end position="366"/>
    </location>
</feature>
<keyword evidence="4" id="KW-0067">ATP-binding</keyword>
<keyword evidence="5" id="KW-0829">Tyrosine-protein kinase</keyword>
<keyword evidence="1" id="KW-0808">Transferase</keyword>
<dbReference type="InterPro" id="IPR008266">
    <property type="entry name" value="Tyr_kinase_AS"/>
</dbReference>
<feature type="compositionally biased region" description="Polar residues" evidence="6">
    <location>
        <begin position="748"/>
        <end position="759"/>
    </location>
</feature>
<organism evidence="9 10">
    <name type="scientific">Plectus sambesii</name>
    <dbReference type="NCBI Taxonomy" id="2011161"/>
    <lineage>
        <taxon>Eukaryota</taxon>
        <taxon>Metazoa</taxon>
        <taxon>Ecdysozoa</taxon>
        <taxon>Nematoda</taxon>
        <taxon>Chromadorea</taxon>
        <taxon>Plectida</taxon>
        <taxon>Plectina</taxon>
        <taxon>Plectoidea</taxon>
        <taxon>Plectidae</taxon>
        <taxon>Plectus</taxon>
    </lineage>
</organism>
<dbReference type="Gene3D" id="1.10.510.10">
    <property type="entry name" value="Transferase(Phosphotransferase) domain 1"/>
    <property type="match status" value="1"/>
</dbReference>
<evidence type="ECO:0000256" key="5">
    <source>
        <dbReference type="ARBA" id="ARBA00023137"/>
    </source>
</evidence>
<keyword evidence="2" id="KW-0547">Nucleotide-binding</keyword>
<evidence type="ECO:0000259" key="8">
    <source>
        <dbReference type="PROSITE" id="PS50011"/>
    </source>
</evidence>
<dbReference type="PANTHER" id="PTHR24416:SF600">
    <property type="entry name" value="PDGF- AND VEGF-RECEPTOR RELATED, ISOFORM J"/>
    <property type="match status" value="1"/>
</dbReference>
<evidence type="ECO:0000256" key="6">
    <source>
        <dbReference type="SAM" id="MobiDB-lite"/>
    </source>
</evidence>
<dbReference type="InterPro" id="IPR000719">
    <property type="entry name" value="Prot_kinase_dom"/>
</dbReference>
<sequence length="793" mass="87756">MDEDYNSSDQYMTVSAEAGKQVHLHIFGMATSMIGYSPVMFIIDGIDVNGTIISQVTDLWPTYGPLNATSSIGSSLTVLLTNGESSSDVTFLFTQLENDISECGTSNLAFLTSVDNPAVNVQINNHAAGTASCPVVLFTFTSSYSGIQMIVNSLQGSMVLYGGVDYRPSSNNDIISFSSMNDVITPMDVAGRVFLLLPGPGSVINLSFQQVAYELPIHAYGGSNAKGLMMAENFPYPNTKTIIDTFSFTGSGNNSYKYSIIVLRYDLNTNGTLTIKSTSSASNFSRILNGTGSNATMQFFANSFGVDYNSNGVGQKGFVLRYDVDSSSTSPPTATKPSTGYIIWLSVFGGLLLIIVLIAIVLFLWYRRRKQIIAHLAQMNSSAASYGNHVALAEMHTDKGDMTKRNQFFGQPGTSHNETRTRDAWEISNDQLKIFDHEKLGSGAFCVVFKGKLEGKAPICKIQASVATQCFENCEVAVKKLPEYADGLAKNDFLQEIDFMKRIGYHSHLVSILGCITDPQLDSCLIIEYCCNGDLLKYVRNRRLETEDEEFMRTYYPIADNDKALRFKDLLSFAWQISDGMDFLNSKDCIHRDVAARNILVDENKVAKIGDFGLCRLLDSTIYTTRGGRLPIKWMAPESLQEYEYTTKSDIWSFGVLLYELFSLGAVPYALIQPMDMIDYLRSGKRLDKPEHCADNVYSIMQECWNDKPDERPFFSDLKMKLGTLLSYATEEYGYLDTGRPRGGQYYRQVSNDSGSTEQSESHPEESTAPNATDLKSVVEAGSGTSYKSDTKD</sequence>
<dbReference type="PROSITE" id="PS00109">
    <property type="entry name" value="PROTEIN_KINASE_TYR"/>
    <property type="match status" value="1"/>
</dbReference>
<evidence type="ECO:0000256" key="1">
    <source>
        <dbReference type="ARBA" id="ARBA00022679"/>
    </source>
</evidence>
<keyword evidence="9" id="KW-1185">Reference proteome</keyword>
<evidence type="ECO:0000313" key="9">
    <source>
        <dbReference type="Proteomes" id="UP000887566"/>
    </source>
</evidence>
<feature type="domain" description="Protein kinase" evidence="8">
    <location>
        <begin position="434"/>
        <end position="726"/>
    </location>
</feature>
<dbReference type="FunFam" id="1.10.510.10:FF:000554">
    <property type="entry name" value="Predicted protein"/>
    <property type="match status" value="1"/>
</dbReference>
<dbReference type="InterPro" id="IPR050122">
    <property type="entry name" value="RTK"/>
</dbReference>
<keyword evidence="7" id="KW-1133">Transmembrane helix</keyword>